<keyword evidence="4 8" id="KW-0812">Transmembrane</keyword>
<dbReference type="SUPFAM" id="SSF103481">
    <property type="entry name" value="Multidrug resistance efflux transporter EmrE"/>
    <property type="match status" value="1"/>
</dbReference>
<evidence type="ECO:0000313" key="10">
    <source>
        <dbReference type="Proteomes" id="UP001107558"/>
    </source>
</evidence>
<protein>
    <submittedName>
        <fullName evidence="9">Uncharacterized protein</fullName>
    </submittedName>
</protein>
<dbReference type="GO" id="GO:0005789">
    <property type="term" value="C:endoplasmic reticulum membrane"/>
    <property type="evidence" value="ECO:0007669"/>
    <property type="project" value="UniProtKB-SubCell"/>
</dbReference>
<evidence type="ECO:0000256" key="8">
    <source>
        <dbReference type="SAM" id="Phobius"/>
    </source>
</evidence>
<feature type="transmembrane region" description="Helical" evidence="8">
    <location>
        <begin position="49"/>
        <end position="67"/>
    </location>
</feature>
<keyword evidence="5" id="KW-0256">Endoplasmic reticulum</keyword>
<keyword evidence="6 8" id="KW-1133">Transmembrane helix</keyword>
<feature type="transmembrane region" description="Helical" evidence="8">
    <location>
        <begin position="103"/>
        <end position="125"/>
    </location>
</feature>
<sequence>MKVLLFKDRIKLLAFAVGVFISYFVFGIYQQKIYDERSYDEKFEFASSFVVLQCFFNFVVAKIVIIICDHPQNETLHKYYMLIAVFNFLAQLTSNLALKYVEYVIQVVGKSCKPIIIMIFGVIFAKKILYDSKENQNLKPLIGNILIALSLLSEGFLGATQDKMRNVSRPTLLNFMFFTNLYSTIFGSPLLFVNFEGLEFIKFCMKHNSVIIHILIVIACGACGQFFISAMVSNFGSLPLSIVTTIRKFCTAVFSALFIKEVLNVRQWIATILIFTALILDVLFGKKKFCHKVNVEESKDEKEQNVEITKF</sequence>
<gene>
    <name evidence="9" type="ORF">PVAND_000410</name>
</gene>
<evidence type="ECO:0000256" key="5">
    <source>
        <dbReference type="ARBA" id="ARBA00022824"/>
    </source>
</evidence>
<feature type="transmembrane region" description="Helical" evidence="8">
    <location>
        <begin position="265"/>
        <end position="284"/>
    </location>
</feature>
<dbReference type="AlphaFoldDB" id="A0A9J6BK86"/>
<comment type="caution">
    <text evidence="9">The sequence shown here is derived from an EMBL/GenBank/DDBJ whole genome shotgun (WGS) entry which is preliminary data.</text>
</comment>
<keyword evidence="3" id="KW-0813">Transport</keyword>
<dbReference type="InterPro" id="IPR037185">
    <property type="entry name" value="EmrE-like"/>
</dbReference>
<evidence type="ECO:0000256" key="6">
    <source>
        <dbReference type="ARBA" id="ARBA00022989"/>
    </source>
</evidence>
<comment type="subcellular location">
    <subcellularLocation>
        <location evidence="1">Endoplasmic reticulum membrane</location>
        <topology evidence="1">Multi-pass membrane protein</topology>
    </subcellularLocation>
</comment>
<feature type="transmembrane region" description="Helical" evidence="8">
    <location>
        <begin position="79"/>
        <end position="97"/>
    </location>
</feature>
<dbReference type="GO" id="GO:0005460">
    <property type="term" value="F:UDP-glucose transmembrane transporter activity"/>
    <property type="evidence" value="ECO:0007669"/>
    <property type="project" value="TreeGrafter"/>
</dbReference>
<proteinExistence type="inferred from homology"/>
<evidence type="ECO:0000256" key="2">
    <source>
        <dbReference type="ARBA" id="ARBA00010694"/>
    </source>
</evidence>
<dbReference type="PANTHER" id="PTHR10778">
    <property type="entry name" value="SOLUTE CARRIER FAMILY 35 MEMBER B"/>
    <property type="match status" value="1"/>
</dbReference>
<comment type="similarity">
    <text evidence="2">Belongs to the nucleotide-sugar transporter family. SLC35B subfamily.</text>
</comment>
<keyword evidence="10" id="KW-1185">Reference proteome</keyword>
<feature type="transmembrane region" description="Helical" evidence="8">
    <location>
        <begin position="137"/>
        <end position="157"/>
    </location>
</feature>
<feature type="transmembrane region" description="Helical" evidence="8">
    <location>
        <begin position="177"/>
        <end position="198"/>
    </location>
</feature>
<reference evidence="9" key="1">
    <citation type="submission" date="2021-03" db="EMBL/GenBank/DDBJ databases">
        <title>Chromosome level genome of the anhydrobiotic midge Polypedilum vanderplanki.</title>
        <authorList>
            <person name="Yoshida Y."/>
            <person name="Kikawada T."/>
            <person name="Gusev O."/>
        </authorList>
    </citation>
    <scope>NUCLEOTIDE SEQUENCE</scope>
    <source>
        <strain evidence="9">NIAS01</strain>
        <tissue evidence="9">Whole body or cell culture</tissue>
    </source>
</reference>
<dbReference type="OrthoDB" id="78344at2759"/>
<evidence type="ECO:0000313" key="9">
    <source>
        <dbReference type="EMBL" id="KAG5670128.1"/>
    </source>
</evidence>
<dbReference type="EMBL" id="JADBJN010000003">
    <property type="protein sequence ID" value="KAG5670128.1"/>
    <property type="molecule type" value="Genomic_DNA"/>
</dbReference>
<dbReference type="InterPro" id="IPR013657">
    <property type="entry name" value="SCL35B1-4/HUT1"/>
</dbReference>
<evidence type="ECO:0000256" key="1">
    <source>
        <dbReference type="ARBA" id="ARBA00004477"/>
    </source>
</evidence>
<feature type="transmembrane region" description="Helical" evidence="8">
    <location>
        <begin position="12"/>
        <end position="29"/>
    </location>
</feature>
<feature type="transmembrane region" description="Helical" evidence="8">
    <location>
        <begin position="210"/>
        <end position="232"/>
    </location>
</feature>
<dbReference type="GO" id="GO:0005459">
    <property type="term" value="F:UDP-galactose transmembrane transporter activity"/>
    <property type="evidence" value="ECO:0007669"/>
    <property type="project" value="TreeGrafter"/>
</dbReference>
<organism evidence="9 10">
    <name type="scientific">Polypedilum vanderplanki</name>
    <name type="common">Sleeping chironomid midge</name>
    <dbReference type="NCBI Taxonomy" id="319348"/>
    <lineage>
        <taxon>Eukaryota</taxon>
        <taxon>Metazoa</taxon>
        <taxon>Ecdysozoa</taxon>
        <taxon>Arthropoda</taxon>
        <taxon>Hexapoda</taxon>
        <taxon>Insecta</taxon>
        <taxon>Pterygota</taxon>
        <taxon>Neoptera</taxon>
        <taxon>Endopterygota</taxon>
        <taxon>Diptera</taxon>
        <taxon>Nematocera</taxon>
        <taxon>Chironomoidea</taxon>
        <taxon>Chironomidae</taxon>
        <taxon>Chironominae</taxon>
        <taxon>Polypedilum</taxon>
        <taxon>Polypedilum</taxon>
    </lineage>
</organism>
<evidence type="ECO:0000256" key="3">
    <source>
        <dbReference type="ARBA" id="ARBA00022448"/>
    </source>
</evidence>
<dbReference type="Proteomes" id="UP001107558">
    <property type="component" value="Chromosome 3"/>
</dbReference>
<evidence type="ECO:0000256" key="4">
    <source>
        <dbReference type="ARBA" id="ARBA00022692"/>
    </source>
</evidence>
<name>A0A9J6BK86_POLVA</name>
<dbReference type="PANTHER" id="PTHR10778:SF10">
    <property type="entry name" value="SOLUTE CARRIER FAMILY 35 MEMBER B1"/>
    <property type="match status" value="1"/>
</dbReference>
<accession>A0A9J6BK86</accession>
<evidence type="ECO:0000256" key="7">
    <source>
        <dbReference type="ARBA" id="ARBA00023136"/>
    </source>
</evidence>
<dbReference type="Pfam" id="PF08449">
    <property type="entry name" value="UAA"/>
    <property type="match status" value="2"/>
</dbReference>
<keyword evidence="7 8" id="KW-0472">Membrane</keyword>
<dbReference type="GO" id="GO:0000139">
    <property type="term" value="C:Golgi membrane"/>
    <property type="evidence" value="ECO:0007669"/>
    <property type="project" value="TreeGrafter"/>
</dbReference>